<comment type="caution">
    <text evidence="1">The sequence shown here is derived from an EMBL/GenBank/DDBJ whole genome shotgun (WGS) entry which is preliminary data.</text>
</comment>
<dbReference type="EMBL" id="BART01042192">
    <property type="protein sequence ID" value="GAH21205.1"/>
    <property type="molecule type" value="Genomic_DNA"/>
</dbReference>
<protein>
    <submittedName>
        <fullName evidence="1">Uncharacterized protein</fullName>
    </submittedName>
</protein>
<feature type="non-terminal residue" evidence="1">
    <location>
        <position position="38"/>
    </location>
</feature>
<accession>X1ELH4</accession>
<organism evidence="1">
    <name type="scientific">marine sediment metagenome</name>
    <dbReference type="NCBI Taxonomy" id="412755"/>
    <lineage>
        <taxon>unclassified sequences</taxon>
        <taxon>metagenomes</taxon>
        <taxon>ecological metagenomes</taxon>
    </lineage>
</organism>
<sequence>IHHAKIKDVIEHEQKIQQEQEIQELRERTRRSIPKAFS</sequence>
<dbReference type="AlphaFoldDB" id="X1ELH4"/>
<name>X1ELH4_9ZZZZ</name>
<feature type="non-terminal residue" evidence="1">
    <location>
        <position position="1"/>
    </location>
</feature>
<evidence type="ECO:0000313" key="1">
    <source>
        <dbReference type="EMBL" id="GAH21205.1"/>
    </source>
</evidence>
<reference evidence="1" key="1">
    <citation type="journal article" date="2014" name="Front. Microbiol.">
        <title>High frequency of phylogenetically diverse reductive dehalogenase-homologous genes in deep subseafloor sedimentary metagenomes.</title>
        <authorList>
            <person name="Kawai M."/>
            <person name="Futagami T."/>
            <person name="Toyoda A."/>
            <person name="Takaki Y."/>
            <person name="Nishi S."/>
            <person name="Hori S."/>
            <person name="Arai W."/>
            <person name="Tsubouchi T."/>
            <person name="Morono Y."/>
            <person name="Uchiyama I."/>
            <person name="Ito T."/>
            <person name="Fujiyama A."/>
            <person name="Inagaki F."/>
            <person name="Takami H."/>
        </authorList>
    </citation>
    <scope>NUCLEOTIDE SEQUENCE</scope>
    <source>
        <strain evidence="1">Expedition CK06-06</strain>
    </source>
</reference>
<proteinExistence type="predicted"/>
<gene>
    <name evidence="1" type="ORF">S01H4_67260</name>
</gene>